<comment type="caution">
    <text evidence="1">The sequence shown here is derived from an EMBL/GenBank/DDBJ whole genome shotgun (WGS) entry which is preliminary data.</text>
</comment>
<accession>A0A5D4KIC6</accession>
<organism evidence="1 2">
    <name type="scientific">Rossellomorea vietnamensis</name>
    <dbReference type="NCBI Taxonomy" id="218284"/>
    <lineage>
        <taxon>Bacteria</taxon>
        <taxon>Bacillati</taxon>
        <taxon>Bacillota</taxon>
        <taxon>Bacilli</taxon>
        <taxon>Bacillales</taxon>
        <taxon>Bacillaceae</taxon>
        <taxon>Rossellomorea</taxon>
    </lineage>
</organism>
<evidence type="ECO:0000313" key="1">
    <source>
        <dbReference type="EMBL" id="TYR76590.1"/>
    </source>
</evidence>
<keyword evidence="1" id="KW-0167">Capsid protein</keyword>
<proteinExistence type="predicted"/>
<sequence>MSDGSKKQPKAIPSTVVDLLVSDIFRKNGVKEDEVKGKLSDEQKKWIKEMVQELSGQVDSFVNSNEKDKKE</sequence>
<reference evidence="1 2" key="1">
    <citation type="submission" date="2019-08" db="EMBL/GenBank/DDBJ databases">
        <title>Bacillus genomes from the desert of Cuatro Cienegas, Coahuila.</title>
        <authorList>
            <person name="Olmedo-Alvarez G."/>
        </authorList>
    </citation>
    <scope>NUCLEOTIDE SEQUENCE [LARGE SCALE GENOMIC DNA]</scope>
    <source>
        <strain evidence="1 2">CH40_1T</strain>
    </source>
</reference>
<name>A0A5D4KIC6_9BACI</name>
<dbReference type="RefSeq" id="WP_148946073.1">
    <property type="nucleotide sequence ID" value="NZ_JBNILU010000003.1"/>
</dbReference>
<keyword evidence="1" id="KW-0946">Virion</keyword>
<gene>
    <name evidence="1" type="ORF">FZC79_06865</name>
</gene>
<dbReference type="EMBL" id="VTEH01000003">
    <property type="protein sequence ID" value="TYR76590.1"/>
    <property type="molecule type" value="Genomic_DNA"/>
</dbReference>
<dbReference type="AlphaFoldDB" id="A0A5D4KIC6"/>
<dbReference type="Proteomes" id="UP000323317">
    <property type="component" value="Unassembled WGS sequence"/>
</dbReference>
<evidence type="ECO:0000313" key="2">
    <source>
        <dbReference type="Proteomes" id="UP000323317"/>
    </source>
</evidence>
<protein>
    <submittedName>
        <fullName evidence="1">Spore coat protein</fullName>
    </submittedName>
</protein>